<protein>
    <submittedName>
        <fullName evidence="1">Uncharacterized protein</fullName>
    </submittedName>
</protein>
<organism evidence="1">
    <name type="scientific">Podoviridae sp. ctQyH19</name>
    <dbReference type="NCBI Taxonomy" id="2825249"/>
    <lineage>
        <taxon>Viruses</taxon>
        <taxon>Duplodnaviria</taxon>
        <taxon>Heunggongvirae</taxon>
        <taxon>Uroviricota</taxon>
        <taxon>Caudoviricetes</taxon>
    </lineage>
</organism>
<proteinExistence type="predicted"/>
<accession>A0A8S5UQR5</accession>
<reference evidence="1" key="1">
    <citation type="journal article" date="2021" name="Proc. Natl. Acad. Sci. U.S.A.">
        <title>A Catalog of Tens of Thousands of Viruses from Human Metagenomes Reveals Hidden Associations with Chronic Diseases.</title>
        <authorList>
            <person name="Tisza M.J."/>
            <person name="Buck C.B."/>
        </authorList>
    </citation>
    <scope>NUCLEOTIDE SEQUENCE</scope>
    <source>
        <strain evidence="1">CtQyH19</strain>
    </source>
</reference>
<evidence type="ECO:0000313" key="1">
    <source>
        <dbReference type="EMBL" id="DAF96815.1"/>
    </source>
</evidence>
<sequence>MKDRELKIEVPDGYEIDKEKSTFEKIVFKKVERELPKSWEDLKIISGYYLDS</sequence>
<name>A0A8S5UQR5_9CAUD</name>
<dbReference type="EMBL" id="BK016121">
    <property type="protein sequence ID" value="DAF96815.1"/>
    <property type="molecule type" value="Genomic_DNA"/>
</dbReference>